<comment type="caution">
    <text evidence="2">The sequence shown here is derived from an EMBL/GenBank/DDBJ whole genome shotgun (WGS) entry which is preliminary data.</text>
</comment>
<dbReference type="Proteomes" id="UP000297861">
    <property type="component" value="Unassembled WGS sequence"/>
</dbReference>
<protein>
    <recommendedName>
        <fullName evidence="4">TonB C-terminal domain-containing protein</fullName>
    </recommendedName>
</protein>
<dbReference type="OrthoDB" id="9812355at2"/>
<dbReference type="SUPFAM" id="SSF74653">
    <property type="entry name" value="TolA/TonB C-terminal domain"/>
    <property type="match status" value="1"/>
</dbReference>
<gene>
    <name evidence="2" type="ORF">E2605_12860</name>
</gene>
<feature type="signal peptide" evidence="1">
    <location>
        <begin position="1"/>
        <end position="20"/>
    </location>
</feature>
<dbReference type="RefSeq" id="WP_134436707.1">
    <property type="nucleotide sequence ID" value="NZ_SOML01000007.1"/>
</dbReference>
<evidence type="ECO:0000313" key="2">
    <source>
        <dbReference type="EMBL" id="TFD95719.1"/>
    </source>
</evidence>
<keyword evidence="3" id="KW-1185">Reference proteome</keyword>
<name>A0A4Y8KZ45_9BACT</name>
<keyword evidence="1" id="KW-0732">Signal</keyword>
<accession>A0A4Y8KZ45</accession>
<proteinExistence type="predicted"/>
<feature type="chain" id="PRO_5021462285" description="TonB C-terminal domain-containing protein" evidence="1">
    <location>
        <begin position="21"/>
        <end position="238"/>
    </location>
</feature>
<evidence type="ECO:0000256" key="1">
    <source>
        <dbReference type="SAM" id="SignalP"/>
    </source>
</evidence>
<reference evidence="2 3" key="1">
    <citation type="submission" date="2019-03" db="EMBL/GenBank/DDBJ databases">
        <title>San Antonio Military Medical Center submission to MRSN (WRAIR), pending publication.</title>
        <authorList>
            <person name="Blyth D.M."/>
            <person name="Mccarthy S.L."/>
            <person name="Schall S.E."/>
            <person name="Stam J.A."/>
            <person name="Ong A.C."/>
            <person name="Mcgann P.T."/>
        </authorList>
    </citation>
    <scope>NUCLEOTIDE SEQUENCE [LARGE SCALE GENOMIC DNA]</scope>
    <source>
        <strain evidence="2 3">MRSN571793</strain>
    </source>
</reference>
<organism evidence="2 3">
    <name type="scientific">Dysgonomonas capnocytophagoides</name>
    <dbReference type="NCBI Taxonomy" id="45254"/>
    <lineage>
        <taxon>Bacteria</taxon>
        <taxon>Pseudomonadati</taxon>
        <taxon>Bacteroidota</taxon>
        <taxon>Bacteroidia</taxon>
        <taxon>Bacteroidales</taxon>
        <taxon>Dysgonomonadaceae</taxon>
        <taxon>Dysgonomonas</taxon>
    </lineage>
</organism>
<dbReference type="STRING" id="1121485.GCA_000426485_03055"/>
<dbReference type="AlphaFoldDB" id="A0A4Y8KZ45"/>
<sequence>MKQVFVVIIYSLLCLTTAKAQIKHEGDSISTSVYFTYKDIPQRDSLAQTLGIDKSIYDYSEQKLITYIPIVSEFPMYKDGEEDKFSFLFNDPHYSATEKKKVAAIILQGTDTEAKLINEIRFITLDKQYTPIPAGNFRPIFPGGYHAMIQYLNDHFPASIIDKNKDILTSHPYLIVCFIVEKNGTLGYIKIIDSCNNDLDRKAYALIKNMPKWVANPQSGSKPIFIAMQLIFNKERFR</sequence>
<evidence type="ECO:0000313" key="3">
    <source>
        <dbReference type="Proteomes" id="UP000297861"/>
    </source>
</evidence>
<evidence type="ECO:0008006" key="4">
    <source>
        <dbReference type="Google" id="ProtNLM"/>
    </source>
</evidence>
<dbReference type="EMBL" id="SOML01000007">
    <property type="protein sequence ID" value="TFD95719.1"/>
    <property type="molecule type" value="Genomic_DNA"/>
</dbReference>